<evidence type="ECO:0000256" key="5">
    <source>
        <dbReference type="ARBA" id="ARBA00022857"/>
    </source>
</evidence>
<dbReference type="PRINTS" id="PR00368">
    <property type="entry name" value="FADPNR"/>
</dbReference>
<protein>
    <submittedName>
        <fullName evidence="12">FAD-dependent oxidoreductase</fullName>
    </submittedName>
</protein>
<comment type="similarity">
    <text evidence="2 9">Belongs to the class-I pyridine nucleotide-disulfide oxidoreductase family.</text>
</comment>
<evidence type="ECO:0000256" key="1">
    <source>
        <dbReference type="ARBA" id="ARBA00001974"/>
    </source>
</evidence>
<comment type="caution">
    <text evidence="12">The sequence shown here is derived from an EMBL/GenBank/DDBJ whole genome shotgun (WGS) entry which is preliminary data.</text>
</comment>
<evidence type="ECO:0000256" key="4">
    <source>
        <dbReference type="ARBA" id="ARBA00022827"/>
    </source>
</evidence>
<dbReference type="PANTHER" id="PTHR43014">
    <property type="entry name" value="MERCURIC REDUCTASE"/>
    <property type="match status" value="1"/>
</dbReference>
<evidence type="ECO:0000256" key="2">
    <source>
        <dbReference type="ARBA" id="ARBA00007532"/>
    </source>
</evidence>
<evidence type="ECO:0000256" key="3">
    <source>
        <dbReference type="ARBA" id="ARBA00022630"/>
    </source>
</evidence>
<evidence type="ECO:0000256" key="8">
    <source>
        <dbReference type="ARBA" id="ARBA00023284"/>
    </source>
</evidence>
<dbReference type="SUPFAM" id="SSF51905">
    <property type="entry name" value="FAD/NAD(P)-binding domain"/>
    <property type="match status" value="1"/>
</dbReference>
<dbReference type="PRINTS" id="PR00411">
    <property type="entry name" value="PNDRDTASEI"/>
</dbReference>
<dbReference type="PIRSF" id="PIRSF000350">
    <property type="entry name" value="Mercury_reductase_MerA"/>
    <property type="match status" value="1"/>
</dbReference>
<dbReference type="Pfam" id="PF02852">
    <property type="entry name" value="Pyr_redox_dim"/>
    <property type="match status" value="1"/>
</dbReference>
<organism evidence="12 13">
    <name type="scientific">Marivivens donghaensis</name>
    <dbReference type="NCBI Taxonomy" id="1699413"/>
    <lineage>
        <taxon>Bacteria</taxon>
        <taxon>Pseudomonadati</taxon>
        <taxon>Pseudomonadota</taxon>
        <taxon>Alphaproteobacteria</taxon>
        <taxon>Rhodobacterales</taxon>
        <taxon>Paracoccaceae</taxon>
        <taxon>Marivivens group</taxon>
        <taxon>Marivivens</taxon>
    </lineage>
</organism>
<dbReference type="Pfam" id="PF07992">
    <property type="entry name" value="Pyr_redox_2"/>
    <property type="match status" value="1"/>
</dbReference>
<gene>
    <name evidence="12" type="ORF">HCZ30_05105</name>
</gene>
<keyword evidence="6 9" id="KW-0560">Oxidoreductase</keyword>
<accession>A0ABX0VUR1</accession>
<dbReference type="InterPro" id="IPR016156">
    <property type="entry name" value="FAD/NAD-linked_Rdtase_dimer_sf"/>
</dbReference>
<dbReference type="InterPro" id="IPR004099">
    <property type="entry name" value="Pyr_nucl-diS_OxRdtase_dimer"/>
</dbReference>
<dbReference type="EMBL" id="JAATOP010000002">
    <property type="protein sequence ID" value="NIY71812.1"/>
    <property type="molecule type" value="Genomic_DNA"/>
</dbReference>
<evidence type="ECO:0000256" key="6">
    <source>
        <dbReference type="ARBA" id="ARBA00023002"/>
    </source>
</evidence>
<feature type="domain" description="Pyridine nucleotide-disulphide oxidoreductase dimerisation" evidence="10">
    <location>
        <begin position="320"/>
        <end position="427"/>
    </location>
</feature>
<dbReference type="Proteomes" id="UP000709466">
    <property type="component" value="Unassembled WGS sequence"/>
</dbReference>
<comment type="cofactor">
    <cofactor evidence="1">
        <name>FAD</name>
        <dbReference type="ChEBI" id="CHEBI:57692"/>
    </cofactor>
</comment>
<evidence type="ECO:0000313" key="12">
    <source>
        <dbReference type="EMBL" id="NIY71812.1"/>
    </source>
</evidence>
<name>A0ABX0VUR1_9RHOB</name>
<dbReference type="InterPro" id="IPR012999">
    <property type="entry name" value="Pyr_OxRdtase_I_AS"/>
</dbReference>
<dbReference type="Gene3D" id="3.30.390.30">
    <property type="match status" value="1"/>
</dbReference>
<dbReference type="InterPro" id="IPR001100">
    <property type="entry name" value="Pyr_nuc-diS_OxRdtase"/>
</dbReference>
<keyword evidence="3 9" id="KW-0285">Flavoprotein</keyword>
<dbReference type="Gene3D" id="3.50.50.60">
    <property type="entry name" value="FAD/NAD(P)-binding domain"/>
    <property type="match status" value="2"/>
</dbReference>
<dbReference type="PANTHER" id="PTHR43014:SF2">
    <property type="entry name" value="MERCURIC REDUCTASE"/>
    <property type="match status" value="1"/>
</dbReference>
<evidence type="ECO:0000259" key="11">
    <source>
        <dbReference type="Pfam" id="PF07992"/>
    </source>
</evidence>
<keyword evidence="8 9" id="KW-0676">Redox-active center</keyword>
<sequence>MNTIKTDVCVIGAGSGGLTVASGAVQMGAKVVLIEAGKMGGDCLNYGCVPSKTLIHAGRAGMNYAEAMADVQRAITTIAPHDSQERFEKLGCTVIRDTARFEDEDTIIAGDTRIGARRIVIATGSSPMVPPIDGIDSVPYLTNETLFAQRETPEHLIIIGGGPIGIEMAFAHRSFGCEVTVIDGDQALSKEDPDAAKIVLDRLRAEGVTLMEGAKVEAVSAENGVTVQTSKGPVTGSHLLVAAGRKPNLDKLDLDKGNVPRTKTGVDVDGSLRSVSNKKVYAIGDAAGGMQFTHLAGYHGGVIIRSMLFGIPAKAKTAHIPRVTYGSPELAQIGLTEAEARKEHGDKLTVIREDLKSNDRAVTAGITEGFIKLMVHKGRPVGVTLVAPNAGDLIAPWALAMANNMKLSAMSNAVFPYPTLAEINKRAAGSYFSPKLFDSALVKTAVGLVQRWLP</sequence>
<reference evidence="12 13" key="1">
    <citation type="submission" date="2020-03" db="EMBL/GenBank/DDBJ databases">
        <title>Bacterial isolates of synthetic phycosphere.</title>
        <authorList>
            <person name="Fu H."/>
            <person name="Moran M.A."/>
        </authorList>
    </citation>
    <scope>NUCLEOTIDE SEQUENCE [LARGE SCALE GENOMIC DNA]</scope>
    <source>
        <strain evidence="12 13">HF1</strain>
    </source>
</reference>
<feature type="domain" description="FAD/NAD(P)-binding" evidence="11">
    <location>
        <begin position="7"/>
        <end position="300"/>
    </location>
</feature>
<evidence type="ECO:0000256" key="7">
    <source>
        <dbReference type="ARBA" id="ARBA00023157"/>
    </source>
</evidence>
<keyword evidence="7" id="KW-1015">Disulfide bond</keyword>
<keyword evidence="13" id="KW-1185">Reference proteome</keyword>
<evidence type="ECO:0000313" key="13">
    <source>
        <dbReference type="Proteomes" id="UP000709466"/>
    </source>
</evidence>
<keyword evidence="5" id="KW-0521">NADP</keyword>
<evidence type="ECO:0000259" key="10">
    <source>
        <dbReference type="Pfam" id="PF02852"/>
    </source>
</evidence>
<dbReference type="SUPFAM" id="SSF55424">
    <property type="entry name" value="FAD/NAD-linked reductases, dimerisation (C-terminal) domain"/>
    <property type="match status" value="1"/>
</dbReference>
<keyword evidence="4 9" id="KW-0274">FAD</keyword>
<dbReference type="PROSITE" id="PS00076">
    <property type="entry name" value="PYRIDINE_REDOX_1"/>
    <property type="match status" value="1"/>
</dbReference>
<proteinExistence type="inferred from homology"/>
<dbReference type="RefSeq" id="WP_167636998.1">
    <property type="nucleotide sequence ID" value="NZ_JAATOP010000002.1"/>
</dbReference>
<evidence type="ECO:0000256" key="9">
    <source>
        <dbReference type="RuleBase" id="RU003691"/>
    </source>
</evidence>
<dbReference type="InterPro" id="IPR023753">
    <property type="entry name" value="FAD/NAD-binding_dom"/>
</dbReference>
<dbReference type="InterPro" id="IPR036188">
    <property type="entry name" value="FAD/NAD-bd_sf"/>
</dbReference>